<dbReference type="PANTHER" id="PTHR13778:SF47">
    <property type="entry name" value="LIPOPOLYSACCHARIDE 1,3-GALACTOSYLTRANSFERASE"/>
    <property type="match status" value="1"/>
</dbReference>
<evidence type="ECO:0000256" key="1">
    <source>
        <dbReference type="ARBA" id="ARBA00022676"/>
    </source>
</evidence>
<dbReference type="InterPro" id="IPR050748">
    <property type="entry name" value="Glycosyltrans_8_dom-fam"/>
</dbReference>
<keyword evidence="5" id="KW-1185">Reference proteome</keyword>
<keyword evidence="2" id="KW-0808">Transferase</keyword>
<dbReference type="Pfam" id="PF01501">
    <property type="entry name" value="Glyco_transf_8"/>
    <property type="match status" value="1"/>
</dbReference>
<evidence type="ECO:0000256" key="3">
    <source>
        <dbReference type="ARBA" id="ARBA00022723"/>
    </source>
</evidence>
<dbReference type="RefSeq" id="WP_205009130.1">
    <property type="nucleotide sequence ID" value="NZ_JAFBEH010000008.1"/>
</dbReference>
<proteinExistence type="predicted"/>
<dbReference type="Gene3D" id="3.90.550.10">
    <property type="entry name" value="Spore Coat Polysaccharide Biosynthesis Protein SpsA, Chain A"/>
    <property type="match status" value="1"/>
</dbReference>
<keyword evidence="1" id="KW-0328">Glycosyltransferase</keyword>
<dbReference type="EMBL" id="JAFBEH010000008">
    <property type="protein sequence ID" value="MBM7642278.1"/>
    <property type="molecule type" value="Genomic_DNA"/>
</dbReference>
<reference evidence="4 5" key="1">
    <citation type="submission" date="2021-01" db="EMBL/GenBank/DDBJ databases">
        <title>Genomic Encyclopedia of Type Strains, Phase IV (KMG-IV): sequencing the most valuable type-strain genomes for metagenomic binning, comparative biology and taxonomic classification.</title>
        <authorList>
            <person name="Goeker M."/>
        </authorList>
    </citation>
    <scope>NUCLEOTIDE SEQUENCE [LARGE SCALE GENOMIC DNA]</scope>
    <source>
        <strain evidence="4 5">DSM 27382</strain>
    </source>
</reference>
<evidence type="ECO:0000313" key="5">
    <source>
        <dbReference type="Proteomes" id="UP000697472"/>
    </source>
</evidence>
<dbReference type="CDD" id="cd04194">
    <property type="entry name" value="GT8_A4GalT_like"/>
    <property type="match status" value="1"/>
</dbReference>
<evidence type="ECO:0000313" key="4">
    <source>
        <dbReference type="EMBL" id="MBM7642278.1"/>
    </source>
</evidence>
<dbReference type="InterPro" id="IPR002495">
    <property type="entry name" value="Glyco_trans_8"/>
</dbReference>
<sequence length="403" mass="47303">MTKEKALVLAGDYKYIRSIETTLKSICYHNKELRIYIFNQDIPKEWFIHHRRLLRSLGSDLVDVKLFDRRFNQSWTIDQNLYHINQMTFARYFIPEYVSEDKVLYLDSDLLVTGDLSGFFNQDINDYYLAASHAAFGYGHGFNAGVMLINNKRWKAEGIFEQLIQLTNQKYTEVPEGDQSILNMLLGHNYLELPHDYNFQIGYDRGAAYYGQREIFQLRLDPLPLILHYVSDDKPWNTHSSGRLREVWWQYHLMDWTQILAKWGVRVQSQMAEIPKKQALIVTNTESLEGIEYLAQQLEDVIFHIAAFTDMGPNLKRLDQYENVLLHPKVIGYLLEDLIKEVDVYLDINYGTKFKEILDLVLAAQKPIYAFKSTVSDFLLESDSYHLIENQAIDRLVTILKEM</sequence>
<keyword evidence="3" id="KW-0479">Metal-binding</keyword>
<dbReference type="InterPro" id="IPR029044">
    <property type="entry name" value="Nucleotide-diphossugar_trans"/>
</dbReference>
<protein>
    <submittedName>
        <fullName evidence="4">Lipopolysaccharide biosynthesis glycosyltransferase</fullName>
    </submittedName>
</protein>
<gene>
    <name evidence="4" type="ORF">JOC28_000573</name>
</gene>
<accession>A0ABS2PQQ9</accession>
<comment type="caution">
    <text evidence="4">The sequence shown here is derived from an EMBL/GenBank/DDBJ whole genome shotgun (WGS) entry which is preliminary data.</text>
</comment>
<evidence type="ECO:0000256" key="2">
    <source>
        <dbReference type="ARBA" id="ARBA00022679"/>
    </source>
</evidence>
<organism evidence="4 5">
    <name type="scientific">Streptococcus loxodontisalivarius</name>
    <dbReference type="NCBI Taxonomy" id="1349415"/>
    <lineage>
        <taxon>Bacteria</taxon>
        <taxon>Bacillati</taxon>
        <taxon>Bacillota</taxon>
        <taxon>Bacilli</taxon>
        <taxon>Lactobacillales</taxon>
        <taxon>Streptococcaceae</taxon>
        <taxon>Streptococcus</taxon>
    </lineage>
</organism>
<dbReference type="Proteomes" id="UP000697472">
    <property type="component" value="Unassembled WGS sequence"/>
</dbReference>
<name>A0ABS2PQQ9_9STRE</name>
<dbReference type="SUPFAM" id="SSF53448">
    <property type="entry name" value="Nucleotide-diphospho-sugar transferases"/>
    <property type="match status" value="1"/>
</dbReference>
<dbReference type="PANTHER" id="PTHR13778">
    <property type="entry name" value="GLYCOSYLTRANSFERASE 8 DOMAIN-CONTAINING PROTEIN"/>
    <property type="match status" value="1"/>
</dbReference>